<reference evidence="4" key="1">
    <citation type="journal article" date="2023" name="Comput. Struct. Biotechnol. J.">
        <title>Discovery of a novel marine Bacteroidetes with a rich repertoire of carbohydrate-active enzymes.</title>
        <authorList>
            <person name="Chen B."/>
            <person name="Liu G."/>
            <person name="Chen Q."/>
            <person name="Wang H."/>
            <person name="Liu L."/>
            <person name="Tang K."/>
        </authorList>
    </citation>
    <scope>NUCLEOTIDE SEQUENCE</scope>
    <source>
        <strain evidence="4">TK19036</strain>
    </source>
</reference>
<evidence type="ECO:0000259" key="3">
    <source>
        <dbReference type="Pfam" id="PF00534"/>
    </source>
</evidence>
<keyword evidence="2" id="KW-0808">Transferase</keyword>
<organism evidence="4">
    <name type="scientific">Roseihalotalea indica</name>
    <dbReference type="NCBI Taxonomy" id="2867963"/>
    <lineage>
        <taxon>Bacteria</taxon>
        <taxon>Pseudomonadati</taxon>
        <taxon>Bacteroidota</taxon>
        <taxon>Cytophagia</taxon>
        <taxon>Cytophagales</taxon>
        <taxon>Catalimonadaceae</taxon>
        <taxon>Roseihalotalea</taxon>
    </lineage>
</organism>
<dbReference type="PANTHER" id="PTHR12526">
    <property type="entry name" value="GLYCOSYLTRANSFERASE"/>
    <property type="match status" value="1"/>
</dbReference>
<dbReference type="SUPFAM" id="SSF53756">
    <property type="entry name" value="UDP-Glycosyltransferase/glycogen phosphorylase"/>
    <property type="match status" value="1"/>
</dbReference>
<evidence type="ECO:0000313" key="4">
    <source>
        <dbReference type="EMBL" id="WKN36527.1"/>
    </source>
</evidence>
<dbReference type="AlphaFoldDB" id="A0AA49GLJ4"/>
<protein>
    <submittedName>
        <fullName evidence="4">Glycosyltransferase family 4 protein</fullName>
    </submittedName>
</protein>
<evidence type="ECO:0000256" key="1">
    <source>
        <dbReference type="ARBA" id="ARBA00022676"/>
    </source>
</evidence>
<dbReference type="Pfam" id="PF00534">
    <property type="entry name" value="Glycos_transf_1"/>
    <property type="match status" value="1"/>
</dbReference>
<dbReference type="InterPro" id="IPR001296">
    <property type="entry name" value="Glyco_trans_1"/>
</dbReference>
<dbReference type="EMBL" id="CP120682">
    <property type="protein sequence ID" value="WKN36527.1"/>
    <property type="molecule type" value="Genomic_DNA"/>
</dbReference>
<name>A0AA49GLJ4_9BACT</name>
<feature type="domain" description="Glycosyl transferase family 1" evidence="3">
    <location>
        <begin position="243"/>
        <end position="344"/>
    </location>
</feature>
<proteinExistence type="predicted"/>
<sequence>MKRAKNSKKKLIIILCPYPSGGAPSQRFRYEQYLDALVRAGYRYQICSFIDLKTNRILYQPGHTLRKAGGIAQGFLRRIRHLFISRNADAVLIHREATPLGPPWVEWIIAKILRKPIIYDFDDAIWLEDQSGVNSWVSRLKWRNKVAKICRWSYKVSVGNAYLADFVRQHNTQVVVNPTTIDTNHHHNTLVDQSASPVTIGWTGSHSTLKYLDTVVPVLQRLSQSHNFRFIVIANRPLEWNLPNLDFIQWKQDSEINDLMRIHIGIMPLPDDAWSKGKCGFKALQYMALGIPAVVSPVGVNKQMVNHGEQGFLCHTEEEWYQSLEKLLVTPELRKNMGRSGRQRVEQYYSVQSNTANFLALFS</sequence>
<keyword evidence="1" id="KW-0328">Glycosyltransferase</keyword>
<reference evidence="4" key="2">
    <citation type="journal article" date="2024" name="Antonie Van Leeuwenhoek">
        <title>Roseihalotalea indica gen. nov., sp. nov., a halophilic Bacteroidetes from mesopelagic Southwest Indian Ocean with higher carbohydrate metabolic potential.</title>
        <authorList>
            <person name="Chen B."/>
            <person name="Zhang M."/>
            <person name="Lin D."/>
            <person name="Ye J."/>
            <person name="Tang K."/>
        </authorList>
    </citation>
    <scope>NUCLEOTIDE SEQUENCE</scope>
    <source>
        <strain evidence="4">TK19036</strain>
    </source>
</reference>
<dbReference type="Gene3D" id="3.40.50.2000">
    <property type="entry name" value="Glycogen Phosphorylase B"/>
    <property type="match status" value="2"/>
</dbReference>
<dbReference type="PANTHER" id="PTHR12526:SF629">
    <property type="entry name" value="TEICHURONIC ACID BIOSYNTHESIS GLYCOSYLTRANSFERASE TUAH-RELATED"/>
    <property type="match status" value="1"/>
</dbReference>
<evidence type="ECO:0000256" key="2">
    <source>
        <dbReference type="ARBA" id="ARBA00022679"/>
    </source>
</evidence>
<dbReference type="GO" id="GO:0016757">
    <property type="term" value="F:glycosyltransferase activity"/>
    <property type="evidence" value="ECO:0007669"/>
    <property type="project" value="UniProtKB-KW"/>
</dbReference>
<gene>
    <name evidence="4" type="ORF">K4G66_29635</name>
</gene>
<dbReference type="CDD" id="cd03801">
    <property type="entry name" value="GT4_PimA-like"/>
    <property type="match status" value="1"/>
</dbReference>
<accession>A0AA49GLJ4</accession>